<sequence>MFNIACKKYLEEKPNKRISTPDKITDLQGILDNYSAMNAQYPALGEICADNYYLNDASWASSPDKQRSFYLWQKYDEVSSEWSFPYKIIFNANLIIETLPTLNLDEKLQGDADILHGQALFLRSYYHLAVAQLFAPVYSVNTAKALGIPLKLVTNVEAKSVRANVGDTYQQILNDAIKALPLLPIVAKAKYLPSKPAGYALISRINLLMGNYDQSALYADSCLQLYNSVLDYNKISATSAIPFSQFNDEVLYDCRSAVPSILAQTKAKVDASLYASYSNDDLRKVIFFKKNADNTYAFKGNYTGLSTAVLFSGIALDEVLLNRAECLIRMGKLAEGAADLNRLLAQRFKTGSYKPFIFLDQAQALTTVLLERRKELLFRNLRWGDLKRLNLDSERAITLKRTINGNIYTLSPNDKRYVLPIDKTVIMLSGMEQNP</sequence>
<evidence type="ECO:0000313" key="8">
    <source>
        <dbReference type="EMBL" id="GGI29091.1"/>
    </source>
</evidence>
<name>A0ABQ2BN33_9SPHI</name>
<dbReference type="Proteomes" id="UP000645390">
    <property type="component" value="Unassembled WGS sequence"/>
</dbReference>
<dbReference type="InterPro" id="IPR033985">
    <property type="entry name" value="SusD-like_N"/>
</dbReference>
<gene>
    <name evidence="8" type="ORF">GCM10008119_35900</name>
</gene>
<proteinExistence type="inferred from homology"/>
<dbReference type="InterPro" id="IPR012944">
    <property type="entry name" value="SusD_RagB_dom"/>
</dbReference>
<dbReference type="EMBL" id="BMDJ01000014">
    <property type="protein sequence ID" value="GGI29091.1"/>
    <property type="molecule type" value="Genomic_DNA"/>
</dbReference>
<comment type="similarity">
    <text evidence="2">Belongs to the SusD family.</text>
</comment>
<dbReference type="InterPro" id="IPR011990">
    <property type="entry name" value="TPR-like_helical_dom_sf"/>
</dbReference>
<evidence type="ECO:0000259" key="6">
    <source>
        <dbReference type="Pfam" id="PF07980"/>
    </source>
</evidence>
<organism evidence="8 9">
    <name type="scientific">Pedobacter mendelii</name>
    <dbReference type="NCBI Taxonomy" id="1908240"/>
    <lineage>
        <taxon>Bacteria</taxon>
        <taxon>Pseudomonadati</taxon>
        <taxon>Bacteroidota</taxon>
        <taxon>Sphingobacteriia</taxon>
        <taxon>Sphingobacteriales</taxon>
        <taxon>Sphingobacteriaceae</taxon>
        <taxon>Pedobacter</taxon>
    </lineage>
</organism>
<evidence type="ECO:0000256" key="2">
    <source>
        <dbReference type="ARBA" id="ARBA00006275"/>
    </source>
</evidence>
<dbReference type="Gene3D" id="1.25.40.390">
    <property type="match status" value="2"/>
</dbReference>
<accession>A0ABQ2BN33</accession>
<keyword evidence="9" id="KW-1185">Reference proteome</keyword>
<keyword evidence="3" id="KW-0732">Signal</keyword>
<evidence type="ECO:0000256" key="4">
    <source>
        <dbReference type="ARBA" id="ARBA00023136"/>
    </source>
</evidence>
<evidence type="ECO:0008006" key="10">
    <source>
        <dbReference type="Google" id="ProtNLM"/>
    </source>
</evidence>
<evidence type="ECO:0000256" key="1">
    <source>
        <dbReference type="ARBA" id="ARBA00004442"/>
    </source>
</evidence>
<comment type="subcellular location">
    <subcellularLocation>
        <location evidence="1">Cell outer membrane</location>
    </subcellularLocation>
</comment>
<protein>
    <recommendedName>
        <fullName evidence="10">SusD family protein</fullName>
    </recommendedName>
</protein>
<dbReference type="Pfam" id="PF14322">
    <property type="entry name" value="SusD-like_3"/>
    <property type="match status" value="1"/>
</dbReference>
<dbReference type="Pfam" id="PF07980">
    <property type="entry name" value="SusD_RagB"/>
    <property type="match status" value="1"/>
</dbReference>
<evidence type="ECO:0000259" key="7">
    <source>
        <dbReference type="Pfam" id="PF14322"/>
    </source>
</evidence>
<comment type="caution">
    <text evidence="8">The sequence shown here is derived from an EMBL/GenBank/DDBJ whole genome shotgun (WGS) entry which is preliminary data.</text>
</comment>
<keyword evidence="4" id="KW-0472">Membrane</keyword>
<feature type="domain" description="RagB/SusD" evidence="6">
    <location>
        <begin position="316"/>
        <end position="435"/>
    </location>
</feature>
<feature type="domain" description="SusD-like N-terminal" evidence="7">
    <location>
        <begin position="8"/>
        <end position="207"/>
    </location>
</feature>
<evidence type="ECO:0000256" key="3">
    <source>
        <dbReference type="ARBA" id="ARBA00022729"/>
    </source>
</evidence>
<keyword evidence="5" id="KW-0998">Cell outer membrane</keyword>
<dbReference type="SUPFAM" id="SSF48452">
    <property type="entry name" value="TPR-like"/>
    <property type="match status" value="1"/>
</dbReference>
<evidence type="ECO:0000313" key="9">
    <source>
        <dbReference type="Proteomes" id="UP000645390"/>
    </source>
</evidence>
<reference evidence="9" key="1">
    <citation type="journal article" date="2019" name="Int. J. Syst. Evol. Microbiol.">
        <title>The Global Catalogue of Microorganisms (GCM) 10K type strain sequencing project: providing services to taxonomists for standard genome sequencing and annotation.</title>
        <authorList>
            <consortium name="The Broad Institute Genomics Platform"/>
            <consortium name="The Broad Institute Genome Sequencing Center for Infectious Disease"/>
            <person name="Wu L."/>
            <person name="Ma J."/>
        </authorList>
    </citation>
    <scope>NUCLEOTIDE SEQUENCE [LARGE SCALE GENOMIC DNA]</scope>
    <source>
        <strain evidence="9">CCM 8939</strain>
    </source>
</reference>
<evidence type="ECO:0000256" key="5">
    <source>
        <dbReference type="ARBA" id="ARBA00023237"/>
    </source>
</evidence>